<evidence type="ECO:0000313" key="1">
    <source>
        <dbReference type="EMBL" id="GEZ41109.1"/>
    </source>
</evidence>
<protein>
    <submittedName>
        <fullName evidence="1">Uncharacterized protein</fullName>
    </submittedName>
</protein>
<accession>A0A699I8G9</accession>
<dbReference type="AlphaFoldDB" id="A0A699I8G9"/>
<proteinExistence type="predicted"/>
<dbReference type="EMBL" id="BKCJ010275657">
    <property type="protein sequence ID" value="GEZ41109.1"/>
    <property type="molecule type" value="Genomic_DNA"/>
</dbReference>
<organism evidence="1">
    <name type="scientific">Tanacetum cinerariifolium</name>
    <name type="common">Dalmatian daisy</name>
    <name type="synonym">Chrysanthemum cinerariifolium</name>
    <dbReference type="NCBI Taxonomy" id="118510"/>
    <lineage>
        <taxon>Eukaryota</taxon>
        <taxon>Viridiplantae</taxon>
        <taxon>Streptophyta</taxon>
        <taxon>Embryophyta</taxon>
        <taxon>Tracheophyta</taxon>
        <taxon>Spermatophyta</taxon>
        <taxon>Magnoliopsida</taxon>
        <taxon>eudicotyledons</taxon>
        <taxon>Gunneridae</taxon>
        <taxon>Pentapetalae</taxon>
        <taxon>asterids</taxon>
        <taxon>campanulids</taxon>
        <taxon>Asterales</taxon>
        <taxon>Asteraceae</taxon>
        <taxon>Asteroideae</taxon>
        <taxon>Anthemideae</taxon>
        <taxon>Anthemidinae</taxon>
        <taxon>Tanacetum</taxon>
    </lineage>
</organism>
<reference evidence="1" key="1">
    <citation type="journal article" date="2019" name="Sci. Rep.">
        <title>Draft genome of Tanacetum cinerariifolium, the natural source of mosquito coil.</title>
        <authorList>
            <person name="Yamashiro T."/>
            <person name="Shiraishi A."/>
            <person name="Satake H."/>
            <person name="Nakayama K."/>
        </authorList>
    </citation>
    <scope>NUCLEOTIDE SEQUENCE</scope>
</reference>
<sequence length="175" mass="18691">MLFDVIKGLGTRVKSLGLGGDAAVPEGQQRAASIMETAVGKPLGLGYGALRHQEIALGEGRIPSVFEVAPPAQTPPSLEWSSGLLPVSQAHSIIPSPISLPMIPLIVPLLVASLVTAETEGFLTELGARVEMHGGLIRDHTVRLEELSPDLFESYDRDIEELFTRSGAVRDEIFS</sequence>
<gene>
    <name evidence="1" type="ORF">Tci_513082</name>
</gene>
<name>A0A699I8G9_TANCI</name>
<comment type="caution">
    <text evidence="1">The sequence shown here is derived from an EMBL/GenBank/DDBJ whole genome shotgun (WGS) entry which is preliminary data.</text>
</comment>